<feature type="signal peptide" evidence="3">
    <location>
        <begin position="1"/>
        <end position="17"/>
    </location>
</feature>
<accession>A0AAD6Z7J0</accession>
<organism evidence="4 5">
    <name type="scientific">Mycena albidolilacea</name>
    <dbReference type="NCBI Taxonomy" id="1033008"/>
    <lineage>
        <taxon>Eukaryota</taxon>
        <taxon>Fungi</taxon>
        <taxon>Dikarya</taxon>
        <taxon>Basidiomycota</taxon>
        <taxon>Agaricomycotina</taxon>
        <taxon>Agaricomycetes</taxon>
        <taxon>Agaricomycetidae</taxon>
        <taxon>Agaricales</taxon>
        <taxon>Marasmiineae</taxon>
        <taxon>Mycenaceae</taxon>
        <taxon>Mycena</taxon>
    </lineage>
</organism>
<feature type="compositionally biased region" description="Basic and acidic residues" evidence="1">
    <location>
        <begin position="309"/>
        <end position="318"/>
    </location>
</feature>
<keyword evidence="2" id="KW-0472">Membrane</keyword>
<keyword evidence="2" id="KW-0812">Transmembrane</keyword>
<evidence type="ECO:0000256" key="2">
    <source>
        <dbReference type="SAM" id="Phobius"/>
    </source>
</evidence>
<evidence type="ECO:0008006" key="6">
    <source>
        <dbReference type="Google" id="ProtNLM"/>
    </source>
</evidence>
<feature type="transmembrane region" description="Helical" evidence="2">
    <location>
        <begin position="222"/>
        <end position="244"/>
    </location>
</feature>
<gene>
    <name evidence="4" type="ORF">DFH08DRAFT_974126</name>
</gene>
<keyword evidence="5" id="KW-1185">Reference proteome</keyword>
<evidence type="ECO:0000313" key="5">
    <source>
        <dbReference type="Proteomes" id="UP001218218"/>
    </source>
</evidence>
<dbReference type="AlphaFoldDB" id="A0AAD6Z7J0"/>
<comment type="caution">
    <text evidence="4">The sequence shown here is derived from an EMBL/GenBank/DDBJ whole genome shotgun (WGS) entry which is preliminary data.</text>
</comment>
<evidence type="ECO:0000256" key="1">
    <source>
        <dbReference type="SAM" id="MobiDB-lite"/>
    </source>
</evidence>
<feature type="region of interest" description="Disordered" evidence="1">
    <location>
        <begin position="180"/>
        <end position="218"/>
    </location>
</feature>
<dbReference type="EMBL" id="JARIHO010000076">
    <property type="protein sequence ID" value="KAJ7310968.1"/>
    <property type="molecule type" value="Genomic_DNA"/>
</dbReference>
<proteinExistence type="predicted"/>
<protein>
    <recommendedName>
        <fullName evidence="6">Mid2 domain-containing protein</fullName>
    </recommendedName>
</protein>
<dbReference type="Gene3D" id="2.60.120.260">
    <property type="entry name" value="Galactose-binding domain-like"/>
    <property type="match status" value="1"/>
</dbReference>
<evidence type="ECO:0000256" key="3">
    <source>
        <dbReference type="SAM" id="SignalP"/>
    </source>
</evidence>
<keyword evidence="3" id="KW-0732">Signal</keyword>
<evidence type="ECO:0000313" key="4">
    <source>
        <dbReference type="EMBL" id="KAJ7310968.1"/>
    </source>
</evidence>
<sequence length="343" mass="35422">MILFSGAIALVIHALLASSPCTQAYAALTTITIDDSNSTFWTWETTPDDIDSSWHAITPTTPCSAANCVSGVDPAQVTDATWHDGHLSSGSCKFQGSAISIYGIEVINPANISFTMDDPATKTFHYFDTRGGFVYNALFFEATNLDPNVQHTVKWVLEASSVDGGSALFDYALVTVDQPDTTGSAPGTPTSSPPGTISSGVSPSPPTSSTSSPTPHKSKTGLIVGSVVGVVGALAIVGAILVFLRRRKSSADGPGFLVEPYQPSMAVLAPASVSAPASMSPPPSTASASKRSDPVVSAWDPNPQPTDASGRDPGVEERLRHLESLVGASALRGSSASPPAYGQ</sequence>
<name>A0AAD6Z7J0_9AGAR</name>
<keyword evidence="2" id="KW-1133">Transmembrane helix</keyword>
<feature type="compositionally biased region" description="Low complexity" evidence="1">
    <location>
        <begin position="181"/>
        <end position="218"/>
    </location>
</feature>
<dbReference type="Proteomes" id="UP001218218">
    <property type="component" value="Unassembled WGS sequence"/>
</dbReference>
<feature type="region of interest" description="Disordered" evidence="1">
    <location>
        <begin position="274"/>
        <end position="318"/>
    </location>
</feature>
<feature type="chain" id="PRO_5042197094" description="Mid2 domain-containing protein" evidence="3">
    <location>
        <begin position="18"/>
        <end position="343"/>
    </location>
</feature>
<reference evidence="4" key="1">
    <citation type="submission" date="2023-03" db="EMBL/GenBank/DDBJ databases">
        <title>Massive genome expansion in bonnet fungi (Mycena s.s.) driven by repeated elements and novel gene families across ecological guilds.</title>
        <authorList>
            <consortium name="Lawrence Berkeley National Laboratory"/>
            <person name="Harder C.B."/>
            <person name="Miyauchi S."/>
            <person name="Viragh M."/>
            <person name="Kuo A."/>
            <person name="Thoen E."/>
            <person name="Andreopoulos B."/>
            <person name="Lu D."/>
            <person name="Skrede I."/>
            <person name="Drula E."/>
            <person name="Henrissat B."/>
            <person name="Morin E."/>
            <person name="Kohler A."/>
            <person name="Barry K."/>
            <person name="LaButti K."/>
            <person name="Morin E."/>
            <person name="Salamov A."/>
            <person name="Lipzen A."/>
            <person name="Mereny Z."/>
            <person name="Hegedus B."/>
            <person name="Baldrian P."/>
            <person name="Stursova M."/>
            <person name="Weitz H."/>
            <person name="Taylor A."/>
            <person name="Grigoriev I.V."/>
            <person name="Nagy L.G."/>
            <person name="Martin F."/>
            <person name="Kauserud H."/>
        </authorList>
    </citation>
    <scope>NUCLEOTIDE SEQUENCE</scope>
    <source>
        <strain evidence="4">CBHHK002</strain>
    </source>
</reference>